<evidence type="ECO:0000313" key="2">
    <source>
        <dbReference type="Proteomes" id="UP001055879"/>
    </source>
</evidence>
<protein>
    <submittedName>
        <fullName evidence="1">Uncharacterized protein</fullName>
    </submittedName>
</protein>
<proteinExistence type="predicted"/>
<comment type="caution">
    <text evidence="1">The sequence shown here is derived from an EMBL/GenBank/DDBJ whole genome shotgun (WGS) entry which is preliminary data.</text>
</comment>
<sequence>MFSLQGAAIFSHPSCSYVSRPQQQTLGHQKLQISSVSFLLQGPVSSFGEGFEVVQCQNNILLLHLCQLSLSYMPPP</sequence>
<reference evidence="2" key="1">
    <citation type="journal article" date="2022" name="Mol. Ecol. Resour.">
        <title>The genomes of chicory, endive, great burdock and yacon provide insights into Asteraceae palaeo-polyploidization history and plant inulin production.</title>
        <authorList>
            <person name="Fan W."/>
            <person name="Wang S."/>
            <person name="Wang H."/>
            <person name="Wang A."/>
            <person name="Jiang F."/>
            <person name="Liu H."/>
            <person name="Zhao H."/>
            <person name="Xu D."/>
            <person name="Zhang Y."/>
        </authorList>
    </citation>
    <scope>NUCLEOTIDE SEQUENCE [LARGE SCALE GENOMIC DNA]</scope>
    <source>
        <strain evidence="2">cv. Niubang</strain>
    </source>
</reference>
<reference evidence="1 2" key="2">
    <citation type="journal article" date="2022" name="Mol. Ecol. Resour.">
        <title>The genomes of chicory, endive, great burdock and yacon provide insights into Asteraceae paleo-polyploidization history and plant inulin production.</title>
        <authorList>
            <person name="Fan W."/>
            <person name="Wang S."/>
            <person name="Wang H."/>
            <person name="Wang A."/>
            <person name="Jiang F."/>
            <person name="Liu H."/>
            <person name="Zhao H."/>
            <person name="Xu D."/>
            <person name="Zhang Y."/>
        </authorList>
    </citation>
    <scope>NUCLEOTIDE SEQUENCE [LARGE SCALE GENOMIC DNA]</scope>
    <source>
        <strain evidence="2">cv. Niubang</strain>
    </source>
</reference>
<accession>A0ACB9FKQ8</accession>
<gene>
    <name evidence="1" type="ORF">L6452_02585</name>
</gene>
<evidence type="ECO:0000313" key="1">
    <source>
        <dbReference type="EMBL" id="KAI3771421.1"/>
    </source>
</evidence>
<keyword evidence="2" id="KW-1185">Reference proteome</keyword>
<dbReference type="Proteomes" id="UP001055879">
    <property type="component" value="Linkage Group LG01"/>
</dbReference>
<dbReference type="EMBL" id="CM042047">
    <property type="protein sequence ID" value="KAI3771421.1"/>
    <property type="molecule type" value="Genomic_DNA"/>
</dbReference>
<name>A0ACB9FKQ8_ARCLA</name>
<organism evidence="1 2">
    <name type="scientific">Arctium lappa</name>
    <name type="common">Greater burdock</name>
    <name type="synonym">Lappa major</name>
    <dbReference type="NCBI Taxonomy" id="4217"/>
    <lineage>
        <taxon>Eukaryota</taxon>
        <taxon>Viridiplantae</taxon>
        <taxon>Streptophyta</taxon>
        <taxon>Embryophyta</taxon>
        <taxon>Tracheophyta</taxon>
        <taxon>Spermatophyta</taxon>
        <taxon>Magnoliopsida</taxon>
        <taxon>eudicotyledons</taxon>
        <taxon>Gunneridae</taxon>
        <taxon>Pentapetalae</taxon>
        <taxon>asterids</taxon>
        <taxon>campanulids</taxon>
        <taxon>Asterales</taxon>
        <taxon>Asteraceae</taxon>
        <taxon>Carduoideae</taxon>
        <taxon>Cardueae</taxon>
        <taxon>Arctiinae</taxon>
        <taxon>Arctium</taxon>
    </lineage>
</organism>